<dbReference type="AlphaFoldDB" id="A0AAV4N8J2"/>
<comment type="caution">
    <text evidence="1">The sequence shown here is derived from an EMBL/GenBank/DDBJ whole genome shotgun (WGS) entry which is preliminary data.</text>
</comment>
<name>A0AAV4N8J2_CAEEX</name>
<protein>
    <submittedName>
        <fullName evidence="1">Uncharacterized protein</fullName>
    </submittedName>
</protein>
<sequence>MRQTIHIHKVSLKYATKKKPFVCPRRLVSDKPPAEIINKSIPNHYFSLECIFKKRARVTAHFHARGAKQTLFQKERE</sequence>
<evidence type="ECO:0000313" key="1">
    <source>
        <dbReference type="EMBL" id="GIX80998.1"/>
    </source>
</evidence>
<reference evidence="1 2" key="1">
    <citation type="submission" date="2021-06" db="EMBL/GenBank/DDBJ databases">
        <title>Caerostris extrusa draft genome.</title>
        <authorList>
            <person name="Kono N."/>
            <person name="Arakawa K."/>
        </authorList>
    </citation>
    <scope>NUCLEOTIDE SEQUENCE [LARGE SCALE GENOMIC DNA]</scope>
</reference>
<evidence type="ECO:0000313" key="2">
    <source>
        <dbReference type="Proteomes" id="UP001054945"/>
    </source>
</evidence>
<dbReference type="Proteomes" id="UP001054945">
    <property type="component" value="Unassembled WGS sequence"/>
</dbReference>
<dbReference type="EMBL" id="BPLR01020643">
    <property type="protein sequence ID" value="GIX80998.1"/>
    <property type="molecule type" value="Genomic_DNA"/>
</dbReference>
<organism evidence="1 2">
    <name type="scientific">Caerostris extrusa</name>
    <name type="common">Bark spider</name>
    <name type="synonym">Caerostris bankana</name>
    <dbReference type="NCBI Taxonomy" id="172846"/>
    <lineage>
        <taxon>Eukaryota</taxon>
        <taxon>Metazoa</taxon>
        <taxon>Ecdysozoa</taxon>
        <taxon>Arthropoda</taxon>
        <taxon>Chelicerata</taxon>
        <taxon>Arachnida</taxon>
        <taxon>Araneae</taxon>
        <taxon>Araneomorphae</taxon>
        <taxon>Entelegynae</taxon>
        <taxon>Araneoidea</taxon>
        <taxon>Araneidae</taxon>
        <taxon>Caerostris</taxon>
    </lineage>
</organism>
<proteinExistence type="predicted"/>
<keyword evidence="2" id="KW-1185">Reference proteome</keyword>
<gene>
    <name evidence="1" type="ORF">CEXT_80811</name>
</gene>
<accession>A0AAV4N8J2</accession>